<organism evidence="2 3">
    <name type="scientific">Tropilaelaps mercedesae</name>
    <dbReference type="NCBI Taxonomy" id="418985"/>
    <lineage>
        <taxon>Eukaryota</taxon>
        <taxon>Metazoa</taxon>
        <taxon>Ecdysozoa</taxon>
        <taxon>Arthropoda</taxon>
        <taxon>Chelicerata</taxon>
        <taxon>Arachnida</taxon>
        <taxon>Acari</taxon>
        <taxon>Parasitiformes</taxon>
        <taxon>Mesostigmata</taxon>
        <taxon>Gamasina</taxon>
        <taxon>Dermanyssoidea</taxon>
        <taxon>Laelapidae</taxon>
        <taxon>Tropilaelaps</taxon>
    </lineage>
</organism>
<evidence type="ECO:0000259" key="1">
    <source>
        <dbReference type="PROSITE" id="PS50897"/>
    </source>
</evidence>
<dbReference type="InParanoid" id="A0A1V9XSB9"/>
<dbReference type="InterPro" id="IPR006595">
    <property type="entry name" value="CTLH_C"/>
</dbReference>
<dbReference type="InterPro" id="IPR006594">
    <property type="entry name" value="LisH"/>
</dbReference>
<gene>
    <name evidence="2" type="ORF">BIW11_07817</name>
</gene>
<protein>
    <submittedName>
        <fullName evidence="2">Protein C20orf11-like</fullName>
    </submittedName>
</protein>
<dbReference type="Proteomes" id="UP000192247">
    <property type="component" value="Unassembled WGS sequence"/>
</dbReference>
<evidence type="ECO:0000313" key="3">
    <source>
        <dbReference type="Proteomes" id="UP000192247"/>
    </source>
</evidence>
<dbReference type="FunCoup" id="A0A1V9XSB9">
    <property type="interactions" value="2027"/>
</dbReference>
<dbReference type="SMART" id="SM00668">
    <property type="entry name" value="CTLH"/>
    <property type="match status" value="1"/>
</dbReference>
<comment type="caution">
    <text evidence="2">The sequence shown here is derived from an EMBL/GenBank/DDBJ whole genome shotgun (WGS) entry which is preliminary data.</text>
</comment>
<reference evidence="2 3" key="1">
    <citation type="journal article" date="2017" name="Gigascience">
        <title>Draft genome of the honey bee ectoparasitic mite, Tropilaelaps mercedesae, is shaped by the parasitic life history.</title>
        <authorList>
            <person name="Dong X."/>
            <person name="Armstrong S.D."/>
            <person name="Xia D."/>
            <person name="Makepeace B.L."/>
            <person name="Darby A.C."/>
            <person name="Kadowaki T."/>
        </authorList>
    </citation>
    <scope>NUCLEOTIDE SEQUENCE [LARGE SCALE GENOMIC DNA]</scope>
    <source>
        <strain evidence="2">Wuxi-XJTLU</strain>
    </source>
</reference>
<dbReference type="PROSITE" id="PS50896">
    <property type="entry name" value="LISH"/>
    <property type="match status" value="1"/>
</dbReference>
<dbReference type="InterPro" id="IPR050618">
    <property type="entry name" value="Ubq-SigPath_Reg"/>
</dbReference>
<dbReference type="PANTHER" id="PTHR12864">
    <property type="entry name" value="RAN BINDING PROTEIN 9-RELATED"/>
    <property type="match status" value="1"/>
</dbReference>
<dbReference type="InterPro" id="IPR024964">
    <property type="entry name" value="CTLH/CRA"/>
</dbReference>
<name>A0A1V9XSB9_9ACAR</name>
<dbReference type="SMART" id="SM00667">
    <property type="entry name" value="LisH"/>
    <property type="match status" value="1"/>
</dbReference>
<keyword evidence="3" id="KW-1185">Reference proteome</keyword>
<feature type="domain" description="CTLH" evidence="1">
    <location>
        <begin position="75"/>
        <end position="132"/>
    </location>
</feature>
<dbReference type="AlphaFoldDB" id="A0A1V9XSB9"/>
<accession>A0A1V9XSB9</accession>
<dbReference type="STRING" id="418985.A0A1V9XSB9"/>
<dbReference type="Pfam" id="PF10607">
    <property type="entry name" value="CTLH"/>
    <property type="match status" value="1"/>
</dbReference>
<dbReference type="PROSITE" id="PS50897">
    <property type="entry name" value="CTLH"/>
    <property type="match status" value="1"/>
</dbReference>
<proteinExistence type="predicted"/>
<dbReference type="EMBL" id="MNPL01004895">
    <property type="protein sequence ID" value="OQR76379.1"/>
    <property type="molecule type" value="Genomic_DNA"/>
</dbReference>
<evidence type="ECO:0000313" key="2">
    <source>
        <dbReference type="EMBL" id="OQR76379.1"/>
    </source>
</evidence>
<dbReference type="InterPro" id="IPR013144">
    <property type="entry name" value="CRA_dom"/>
</dbReference>
<dbReference type="SMART" id="SM00757">
    <property type="entry name" value="CRA"/>
    <property type="match status" value="1"/>
</dbReference>
<dbReference type="OrthoDB" id="2415936at2759"/>
<dbReference type="Pfam" id="PF08513">
    <property type="entry name" value="LisH"/>
    <property type="match status" value="1"/>
</dbReference>
<sequence length="243" mass="27029">MSSHSAGHSTKAKSQEVLSLKEWLDALGKIHIPRAGAARLIMNYLVTESFKDAAEKLREESGLSLSPGNSDVSASLDERIRIRDAIHGGRILDARRLLDDLHPRLLSTDRQLLFRIQQQQLIELIRENRTEEALEFAQQELAPRVEESSAPLVEMERTLALLAFDNPVSSPFGELLHVSHRQKVASEVNAAILEMDGAESTVPSLVVALHMLLWAQKLLDEKKVDYPKMTDIADATISTNAPK</sequence>